<proteinExistence type="inferred from homology"/>
<dbReference type="AlphaFoldDB" id="A0A397U355"/>
<dbReference type="GO" id="GO:0016788">
    <property type="term" value="F:hydrolase activity, acting on ester bonds"/>
    <property type="evidence" value="ECO:0007669"/>
    <property type="project" value="InterPro"/>
</dbReference>
<keyword evidence="5" id="KW-0378">Hydrolase</keyword>
<dbReference type="GO" id="GO:0006308">
    <property type="term" value="P:DNA catabolic process"/>
    <property type="evidence" value="ECO:0007669"/>
    <property type="project" value="InterPro"/>
</dbReference>
<evidence type="ECO:0000313" key="9">
    <source>
        <dbReference type="Proteomes" id="UP000266673"/>
    </source>
</evidence>
<dbReference type="InterPro" id="IPR003154">
    <property type="entry name" value="S1/P1nuclease"/>
</dbReference>
<evidence type="ECO:0000256" key="3">
    <source>
        <dbReference type="ARBA" id="ARBA00022723"/>
    </source>
</evidence>
<dbReference type="STRING" id="44941.A0A397U355"/>
<sequence length="355" mass="40588">MITMFQKKRIVFFVLICFIPHVLSWGFVGHQITAAIGQRFLSPDVYQKVLELLPKEAHGNLSYIAAWADQIKHKAEYRFTSPMHYTNPTPLIDNPPSHCGFDWNAGKVDLITAIHNYSNRLDPNSDLSFWPRAEALRFLVHFIGDLHMPLHLTGRAKGGNGLRAIFEGHSTSVHAIWDSSIIYKRIREFNENATFDPNFTEDGSRFNSSDPLSGGPFYDLYLDYIINLMLTTWRKELTHWTFCNVDFKLSPDLPLSSPDQLYFSSTNESSDHFSLLMNQKISFSTACPEYWAVAINRLNCQVTLNGYDPKLDLSIGEYYDRIVNEKVIEKLLAISGIRIAAVLNTILREKKDSSK</sequence>
<dbReference type="OrthoDB" id="441446at2759"/>
<dbReference type="CDD" id="cd11010">
    <property type="entry name" value="S1-P1_nuclease"/>
    <property type="match status" value="1"/>
</dbReference>
<protein>
    <submittedName>
        <fullName evidence="8">Phospholipase C/P1 nuclease domain-containing protein</fullName>
    </submittedName>
</protein>
<evidence type="ECO:0000256" key="1">
    <source>
        <dbReference type="ARBA" id="ARBA00009547"/>
    </source>
</evidence>
<accession>A0A397U355</accession>
<keyword evidence="6" id="KW-1015">Disulfide bond</keyword>
<keyword evidence="9" id="KW-1185">Reference proteome</keyword>
<organism evidence="8 9">
    <name type="scientific">Gigaspora rosea</name>
    <dbReference type="NCBI Taxonomy" id="44941"/>
    <lineage>
        <taxon>Eukaryota</taxon>
        <taxon>Fungi</taxon>
        <taxon>Fungi incertae sedis</taxon>
        <taxon>Mucoromycota</taxon>
        <taxon>Glomeromycotina</taxon>
        <taxon>Glomeromycetes</taxon>
        <taxon>Diversisporales</taxon>
        <taxon>Gigasporaceae</taxon>
        <taxon>Gigaspora</taxon>
    </lineage>
</organism>
<gene>
    <name evidence="8" type="ORF">C2G38_2149456</name>
</gene>
<name>A0A397U355_9GLOM</name>
<dbReference type="GO" id="GO:0003676">
    <property type="term" value="F:nucleic acid binding"/>
    <property type="evidence" value="ECO:0007669"/>
    <property type="project" value="InterPro"/>
</dbReference>
<evidence type="ECO:0000256" key="4">
    <source>
        <dbReference type="ARBA" id="ARBA00022759"/>
    </source>
</evidence>
<keyword evidence="2" id="KW-0540">Nuclease</keyword>
<dbReference type="InterPro" id="IPR008947">
    <property type="entry name" value="PLipase_C/P1_nuclease_dom_sf"/>
</dbReference>
<evidence type="ECO:0000256" key="5">
    <source>
        <dbReference type="ARBA" id="ARBA00022801"/>
    </source>
</evidence>
<comment type="similarity">
    <text evidence="1">Belongs to the nuclease type I family.</text>
</comment>
<dbReference type="PANTHER" id="PTHR33146:SF29">
    <property type="entry name" value="S1_P1 NUCLEASE"/>
    <property type="match status" value="1"/>
</dbReference>
<evidence type="ECO:0000256" key="7">
    <source>
        <dbReference type="ARBA" id="ARBA00023180"/>
    </source>
</evidence>
<comment type="caution">
    <text evidence="8">The sequence shown here is derived from an EMBL/GenBank/DDBJ whole genome shotgun (WGS) entry which is preliminary data.</text>
</comment>
<keyword evidence="7" id="KW-0325">Glycoprotein</keyword>
<dbReference type="Gene3D" id="1.10.575.10">
    <property type="entry name" value="P1 Nuclease"/>
    <property type="match status" value="1"/>
</dbReference>
<evidence type="ECO:0000256" key="2">
    <source>
        <dbReference type="ARBA" id="ARBA00022722"/>
    </source>
</evidence>
<dbReference type="Pfam" id="PF02265">
    <property type="entry name" value="S1-P1_nuclease"/>
    <property type="match status" value="1"/>
</dbReference>
<evidence type="ECO:0000256" key="6">
    <source>
        <dbReference type="ARBA" id="ARBA00023157"/>
    </source>
</evidence>
<dbReference type="PANTHER" id="PTHR33146">
    <property type="entry name" value="ENDONUCLEASE 4"/>
    <property type="match status" value="1"/>
</dbReference>
<dbReference type="Proteomes" id="UP000266673">
    <property type="component" value="Unassembled WGS sequence"/>
</dbReference>
<keyword evidence="4" id="KW-0255">Endonuclease</keyword>
<keyword evidence="3" id="KW-0479">Metal-binding</keyword>
<dbReference type="GO" id="GO:0046872">
    <property type="term" value="F:metal ion binding"/>
    <property type="evidence" value="ECO:0007669"/>
    <property type="project" value="UniProtKB-KW"/>
</dbReference>
<dbReference type="EMBL" id="QKWP01002376">
    <property type="protein sequence ID" value="RIB03568.1"/>
    <property type="molecule type" value="Genomic_DNA"/>
</dbReference>
<dbReference type="SUPFAM" id="SSF48537">
    <property type="entry name" value="Phospholipase C/P1 nuclease"/>
    <property type="match status" value="1"/>
</dbReference>
<evidence type="ECO:0000313" key="8">
    <source>
        <dbReference type="EMBL" id="RIB03568.1"/>
    </source>
</evidence>
<dbReference type="GO" id="GO:0004519">
    <property type="term" value="F:endonuclease activity"/>
    <property type="evidence" value="ECO:0007669"/>
    <property type="project" value="UniProtKB-KW"/>
</dbReference>
<reference evidence="8 9" key="1">
    <citation type="submission" date="2018-06" db="EMBL/GenBank/DDBJ databases">
        <title>Comparative genomics reveals the genomic features of Rhizophagus irregularis, R. cerebriforme, R. diaphanum and Gigaspora rosea, and their symbiotic lifestyle signature.</title>
        <authorList>
            <person name="Morin E."/>
            <person name="San Clemente H."/>
            <person name="Chen E.C.H."/>
            <person name="De La Providencia I."/>
            <person name="Hainaut M."/>
            <person name="Kuo A."/>
            <person name="Kohler A."/>
            <person name="Murat C."/>
            <person name="Tang N."/>
            <person name="Roy S."/>
            <person name="Loubradou J."/>
            <person name="Henrissat B."/>
            <person name="Grigoriev I.V."/>
            <person name="Corradi N."/>
            <person name="Roux C."/>
            <person name="Martin F.M."/>
        </authorList>
    </citation>
    <scope>NUCLEOTIDE SEQUENCE [LARGE SCALE GENOMIC DNA]</scope>
    <source>
        <strain evidence="8 9">DAOM 194757</strain>
    </source>
</reference>